<dbReference type="Gramene" id="Solyc07g032615.1.1">
    <property type="protein sequence ID" value="Solyc07g032615.1.1"/>
    <property type="gene ID" value="Solyc07g032615.1"/>
</dbReference>
<evidence type="ECO:0000313" key="1">
    <source>
        <dbReference type="EnsemblPlants" id="Solyc07g032615.1.1"/>
    </source>
</evidence>
<reference evidence="1" key="2">
    <citation type="submission" date="2019-01" db="UniProtKB">
        <authorList>
            <consortium name="EnsemblPlants"/>
        </authorList>
    </citation>
    <scope>IDENTIFICATION</scope>
    <source>
        <strain evidence="1">cv. Heinz 1706</strain>
    </source>
</reference>
<dbReference type="AlphaFoldDB" id="A0A3Q7H7Z5"/>
<accession>A0A3Q7H7Z5</accession>
<dbReference type="EnsemblPlants" id="Solyc07g032615.1.1">
    <property type="protein sequence ID" value="Solyc07g032615.1.1"/>
    <property type="gene ID" value="Solyc07g032615.1"/>
</dbReference>
<dbReference type="Proteomes" id="UP000004994">
    <property type="component" value="Chromosome 7"/>
</dbReference>
<sequence>MEIGTNTMEFGTTAVEFDTTTHIGGGIQHIGAIDEKKDEIKPPTSLYKLIVSRPHIRSDQIRTAMSFDSNQTSCGEARFLISYLKNFLALYLPSLKAKLSTPPSMVGQWLAVPVPFTSMHKLTSVIVEQIKKFLGEGLHFCTLQEVQRIEKQLACSVTPSGHRQTLTGEKEGENTCTDGSGRKMLRLNCFKDHRSAE</sequence>
<keyword evidence="2" id="KW-1185">Reference proteome</keyword>
<dbReference type="InParanoid" id="A0A3Q7H7Z5"/>
<protein>
    <submittedName>
        <fullName evidence="1">Uncharacterized protein</fullName>
    </submittedName>
</protein>
<organism evidence="1">
    <name type="scientific">Solanum lycopersicum</name>
    <name type="common">Tomato</name>
    <name type="synonym">Lycopersicon esculentum</name>
    <dbReference type="NCBI Taxonomy" id="4081"/>
    <lineage>
        <taxon>Eukaryota</taxon>
        <taxon>Viridiplantae</taxon>
        <taxon>Streptophyta</taxon>
        <taxon>Embryophyta</taxon>
        <taxon>Tracheophyta</taxon>
        <taxon>Spermatophyta</taxon>
        <taxon>Magnoliopsida</taxon>
        <taxon>eudicotyledons</taxon>
        <taxon>Gunneridae</taxon>
        <taxon>Pentapetalae</taxon>
        <taxon>asterids</taxon>
        <taxon>lamiids</taxon>
        <taxon>Solanales</taxon>
        <taxon>Solanaceae</taxon>
        <taxon>Solanoideae</taxon>
        <taxon>Solaneae</taxon>
        <taxon>Solanum</taxon>
        <taxon>Solanum subgen. Lycopersicon</taxon>
    </lineage>
</organism>
<name>A0A3Q7H7Z5_SOLLC</name>
<proteinExistence type="predicted"/>
<evidence type="ECO:0000313" key="2">
    <source>
        <dbReference type="Proteomes" id="UP000004994"/>
    </source>
</evidence>
<reference evidence="1" key="1">
    <citation type="journal article" date="2012" name="Nature">
        <title>The tomato genome sequence provides insights into fleshy fruit evolution.</title>
        <authorList>
            <consortium name="Tomato Genome Consortium"/>
        </authorList>
    </citation>
    <scope>NUCLEOTIDE SEQUENCE [LARGE SCALE GENOMIC DNA]</scope>
    <source>
        <strain evidence="1">cv. Heinz 1706</strain>
    </source>
</reference>